<sequence length="167" mass="18682">MNADGCRLPMLNAAGRLPEGIHRGSAKDLRLRFVDGAPHSTRRDTLLQAFELYAEQVWEILPEARLWVDGGFVTHKAWEPKDIDVVILVSHSDVVGVDQSRLFPLLTRTAENGIRIQPMGGLVDGFIADRNDPAVTRYWSDFWSTVTDESKEPVEGVRKGYVEVIAP</sequence>
<evidence type="ECO:0000313" key="2">
    <source>
        <dbReference type="Proteomes" id="UP000831484"/>
    </source>
</evidence>
<proteinExistence type="predicted"/>
<accession>A0AB38RML8</accession>
<dbReference type="RefSeq" id="WP_156525123.1">
    <property type="nucleotide sequence ID" value="NZ_CP096566.1"/>
</dbReference>
<name>A0AB38RML8_RHOSG</name>
<gene>
    <name evidence="1" type="ORF">M0639_30620</name>
</gene>
<dbReference type="Proteomes" id="UP000831484">
    <property type="component" value="Plasmid pdjl-6-3"/>
</dbReference>
<evidence type="ECO:0000313" key="1">
    <source>
        <dbReference type="EMBL" id="UPU46400.1"/>
    </source>
</evidence>
<keyword evidence="2" id="KW-1185">Reference proteome</keyword>
<keyword evidence="1" id="KW-0614">Plasmid</keyword>
<reference evidence="2" key="1">
    <citation type="journal article" date="2022" name="Environ. Microbiol.">
        <title>Functional analysis, diversity, and distribution of carbendazim hydrolases MheI and CbmA, responsible for the initial step in carbendazim degradation.</title>
        <authorList>
            <person name="Zhang M."/>
            <person name="Bai X."/>
            <person name="Li Q."/>
            <person name="Zhang L."/>
            <person name="Zhu Q."/>
            <person name="Gao S."/>
            <person name="Ke Z."/>
            <person name="Jiang M."/>
            <person name="Hu J."/>
            <person name="Qiu J."/>
            <person name="Hong Q."/>
        </authorList>
    </citation>
    <scope>NUCLEOTIDE SEQUENCE [LARGE SCALE GENOMIC DNA]</scope>
    <source>
        <strain evidence="2">djl-6</strain>
    </source>
</reference>
<dbReference type="EMBL" id="CP096566">
    <property type="protein sequence ID" value="UPU46400.1"/>
    <property type="molecule type" value="Genomic_DNA"/>
</dbReference>
<protein>
    <recommendedName>
        <fullName evidence="3">Polymerase nucleotidyl transferase domain-containing protein</fullName>
    </recommendedName>
</protein>
<organism evidence="1 2">
    <name type="scientific">Rhodococcus qingshengii JCM 15477</name>
    <dbReference type="NCBI Taxonomy" id="1303681"/>
    <lineage>
        <taxon>Bacteria</taxon>
        <taxon>Bacillati</taxon>
        <taxon>Actinomycetota</taxon>
        <taxon>Actinomycetes</taxon>
        <taxon>Mycobacteriales</taxon>
        <taxon>Nocardiaceae</taxon>
        <taxon>Rhodococcus</taxon>
        <taxon>Rhodococcus erythropolis group</taxon>
    </lineage>
</organism>
<dbReference type="Pfam" id="PF22014">
    <property type="entry name" value="DUF6932"/>
    <property type="match status" value="1"/>
</dbReference>
<geneLocation type="plasmid" evidence="1 2">
    <name>pdjl-6-3</name>
</geneLocation>
<dbReference type="InterPro" id="IPR053860">
    <property type="entry name" value="DUF6932"/>
</dbReference>
<evidence type="ECO:0008006" key="3">
    <source>
        <dbReference type="Google" id="ProtNLM"/>
    </source>
</evidence>
<dbReference type="AlphaFoldDB" id="A0AB38RML8"/>